<evidence type="ECO:0008006" key="3">
    <source>
        <dbReference type="Google" id="ProtNLM"/>
    </source>
</evidence>
<dbReference type="NCBIfam" id="TIGR03238">
    <property type="entry name" value="dnd_assoc_3"/>
    <property type="match status" value="1"/>
</dbReference>
<reference evidence="1 2" key="1">
    <citation type="journal article" date="2015" name="Genome Announc.">
        <title>Expanding the biotechnology potential of lactobacilli through comparative genomics of 213 strains and associated genera.</title>
        <authorList>
            <person name="Sun Z."/>
            <person name="Harris H.M."/>
            <person name="McCann A."/>
            <person name="Guo C."/>
            <person name="Argimon S."/>
            <person name="Zhang W."/>
            <person name="Yang X."/>
            <person name="Jeffery I.B."/>
            <person name="Cooney J.C."/>
            <person name="Kagawa T.F."/>
            <person name="Liu W."/>
            <person name="Song Y."/>
            <person name="Salvetti E."/>
            <person name="Wrobel A."/>
            <person name="Rasinkangas P."/>
            <person name="Parkhill J."/>
            <person name="Rea M.C."/>
            <person name="O'Sullivan O."/>
            <person name="Ritari J."/>
            <person name="Douillard F.P."/>
            <person name="Paul Ross R."/>
            <person name="Yang R."/>
            <person name="Briner A.E."/>
            <person name="Felis G.E."/>
            <person name="de Vos W.M."/>
            <person name="Barrangou R."/>
            <person name="Klaenhammer T.R."/>
            <person name="Caufield P.W."/>
            <person name="Cui Y."/>
            <person name="Zhang H."/>
            <person name="O'Toole P.W."/>
        </authorList>
    </citation>
    <scope>NUCLEOTIDE SEQUENCE [LARGE SCALE GENOMIC DNA]</scope>
    <source>
        <strain evidence="1 2">DSM 18527</strain>
    </source>
</reference>
<evidence type="ECO:0000313" key="1">
    <source>
        <dbReference type="EMBL" id="KRM30763.1"/>
    </source>
</evidence>
<evidence type="ECO:0000313" key="2">
    <source>
        <dbReference type="Proteomes" id="UP000051236"/>
    </source>
</evidence>
<gene>
    <name evidence="1" type="ORF">FC83_GL001321</name>
</gene>
<sequence length="648" mass="74249">MDNLIQVYLKKAQELAQVLLDTYDVPNRDLSLDSYYHNITYLYTHKKIEGYDHDDASNVYALCQDPQQISESDLQLLQHLIEKFTHVNTGPAKLRQVFEKLSIKSKNALIAGNAQLDSFHNYLHVKRQVETDFEYVLTQIVPSSPKTLTLIVGNVGDGKSHLLSVMQTRHEAMFEKFAIHIHNDATESFDPAKTALETMADVLAPFNDVNIHDGHDYHLIVAINMGVLVNFSRYISAEASQFSEFLTFLNASKILTDADVPGDKKEIFQILTFRDSPFYELADNKVSSSLITELLHKITQETTDNPFWQAYQQDRQAHRTDIVLTNYEILLNPKVQACLVRLLTGIQIQFQQILSMRQILNFFHDIIVPPTNQTTNFKALMPYLLFEGQRRSSILAAVSALDPAANQNQLIDNFNSRIFNTLNYEAEVKHIFNQNGLNIGIFTTFFNNLSHYQSKVDAQLNHTYRINFFLRVLFLLDDENPAFATPAYTDFIQALGQAEQGRFTKELQTAFQQGILNWNGKTKNGYMLKSRTHHNLAIKVSFRLRDKQPIQRDKANIVIFAQITNANSEIEDCKVVIDYKVFSLLIKIQNGYIIRNDDIENAVDFDKFVQRLVGDSQTDAVIITDPELPHQYKLEKGMFGFILEDANE</sequence>
<protein>
    <recommendedName>
        <fullName evidence="3">DNA phosphorothioation-dependent restriction protein DptF</fullName>
    </recommendedName>
</protein>
<dbReference type="AlphaFoldDB" id="A0A0R1XRX2"/>
<keyword evidence="2" id="KW-1185">Reference proteome</keyword>
<name>A0A0R1XRX2_9LACO</name>
<accession>A0A0R1XRX2</accession>
<dbReference type="STRING" id="1423734.FC83_GL001321"/>
<dbReference type="EMBL" id="AZGA01000087">
    <property type="protein sequence ID" value="KRM30763.1"/>
    <property type="molecule type" value="Genomic_DNA"/>
</dbReference>
<proteinExistence type="predicted"/>
<dbReference type="eggNOG" id="COG0433">
    <property type="taxonomic scope" value="Bacteria"/>
</dbReference>
<dbReference type="PATRIC" id="fig|1423734.3.peg.1336"/>
<comment type="caution">
    <text evidence="1">The sequence shown here is derived from an EMBL/GenBank/DDBJ whole genome shotgun (WGS) entry which is preliminary data.</text>
</comment>
<dbReference type="Proteomes" id="UP000051236">
    <property type="component" value="Unassembled WGS sequence"/>
</dbReference>
<dbReference type="InterPro" id="IPR017647">
    <property type="entry name" value="Dnd_assoc_3"/>
</dbReference>
<organism evidence="1 2">
    <name type="scientific">Agrilactobacillus composti DSM 18527 = JCM 14202</name>
    <dbReference type="NCBI Taxonomy" id="1423734"/>
    <lineage>
        <taxon>Bacteria</taxon>
        <taxon>Bacillati</taxon>
        <taxon>Bacillota</taxon>
        <taxon>Bacilli</taxon>
        <taxon>Lactobacillales</taxon>
        <taxon>Lactobacillaceae</taxon>
        <taxon>Agrilactobacillus</taxon>
    </lineage>
</organism>